<comment type="caution">
    <text evidence="2">The sequence shown here is derived from an EMBL/GenBank/DDBJ whole genome shotgun (WGS) entry which is preliminary data.</text>
</comment>
<feature type="region of interest" description="Disordered" evidence="1">
    <location>
        <begin position="60"/>
        <end position="212"/>
    </location>
</feature>
<proteinExistence type="predicted"/>
<feature type="non-terminal residue" evidence="2">
    <location>
        <position position="212"/>
    </location>
</feature>
<dbReference type="EMBL" id="CAJNNW010036839">
    <property type="protein sequence ID" value="CAE8737877.1"/>
    <property type="molecule type" value="Genomic_DNA"/>
</dbReference>
<feature type="compositionally biased region" description="Basic and acidic residues" evidence="1">
    <location>
        <begin position="200"/>
        <end position="212"/>
    </location>
</feature>
<feature type="compositionally biased region" description="Polar residues" evidence="1">
    <location>
        <begin position="189"/>
        <end position="199"/>
    </location>
</feature>
<dbReference type="Proteomes" id="UP000626109">
    <property type="component" value="Unassembled WGS sequence"/>
</dbReference>
<feature type="compositionally biased region" description="Basic and acidic residues" evidence="1">
    <location>
        <begin position="60"/>
        <end position="75"/>
    </location>
</feature>
<evidence type="ECO:0000313" key="3">
    <source>
        <dbReference type="Proteomes" id="UP000626109"/>
    </source>
</evidence>
<evidence type="ECO:0000256" key="1">
    <source>
        <dbReference type="SAM" id="MobiDB-lite"/>
    </source>
</evidence>
<sequence length="212" mass="23133">TNKIEMARLEDAFKKERMAALEKQVAHLTEDTAATRRTMAILQAQKDQIHMELDRALRENEELVQHLSGSKKESGWRQAGSREGTPSTEDDNRSNNTLNSGTSGRSTPQDSEAFSPAMPEGRPKAGRPMRRTTTGGGTSEQESPATGVLQPPIGNSISMGKNAESVLQPPVGKSISLGSKAERFESQHNRLSTQPSTSRSEAESRHSPRPDE</sequence>
<evidence type="ECO:0000313" key="2">
    <source>
        <dbReference type="EMBL" id="CAE8737877.1"/>
    </source>
</evidence>
<gene>
    <name evidence="2" type="ORF">PGLA2088_LOCUS48950</name>
</gene>
<dbReference type="AlphaFoldDB" id="A0A813LT27"/>
<reference evidence="2" key="1">
    <citation type="submission" date="2021-02" db="EMBL/GenBank/DDBJ databases">
        <authorList>
            <person name="Dougan E. K."/>
            <person name="Rhodes N."/>
            <person name="Thang M."/>
            <person name="Chan C."/>
        </authorList>
    </citation>
    <scope>NUCLEOTIDE SEQUENCE</scope>
</reference>
<organism evidence="2 3">
    <name type="scientific">Polarella glacialis</name>
    <name type="common">Dinoflagellate</name>
    <dbReference type="NCBI Taxonomy" id="89957"/>
    <lineage>
        <taxon>Eukaryota</taxon>
        <taxon>Sar</taxon>
        <taxon>Alveolata</taxon>
        <taxon>Dinophyceae</taxon>
        <taxon>Suessiales</taxon>
        <taxon>Suessiaceae</taxon>
        <taxon>Polarella</taxon>
    </lineage>
</organism>
<feature type="non-terminal residue" evidence="2">
    <location>
        <position position="1"/>
    </location>
</feature>
<protein>
    <submittedName>
        <fullName evidence="2">Uncharacterized protein</fullName>
    </submittedName>
</protein>
<accession>A0A813LT27</accession>
<name>A0A813LT27_POLGL</name>
<feature type="compositionally biased region" description="Polar residues" evidence="1">
    <location>
        <begin position="94"/>
        <end position="112"/>
    </location>
</feature>